<dbReference type="EMBL" id="BAAARB010000005">
    <property type="protein sequence ID" value="GAA2376271.1"/>
    <property type="molecule type" value="Genomic_DNA"/>
</dbReference>
<evidence type="ECO:0000313" key="1">
    <source>
        <dbReference type="EMBL" id="GAA2376271.1"/>
    </source>
</evidence>
<dbReference type="Proteomes" id="UP001501170">
    <property type="component" value="Unassembled WGS sequence"/>
</dbReference>
<sequence>MLTNSMILILLGLTVLVCGVVAGRLESEDPDPSRMPPQLRWVIRWINR</sequence>
<name>A0ABN3HD11_9ACTN</name>
<comment type="caution">
    <text evidence="1">The sequence shown here is derived from an EMBL/GenBank/DDBJ whole genome shotgun (WGS) entry which is preliminary data.</text>
</comment>
<reference evidence="1 2" key="1">
    <citation type="journal article" date="2019" name="Int. J. Syst. Evol. Microbiol.">
        <title>The Global Catalogue of Microorganisms (GCM) 10K type strain sequencing project: providing services to taxonomists for standard genome sequencing and annotation.</title>
        <authorList>
            <consortium name="The Broad Institute Genomics Platform"/>
            <consortium name="The Broad Institute Genome Sequencing Center for Infectious Disease"/>
            <person name="Wu L."/>
            <person name="Ma J."/>
        </authorList>
    </citation>
    <scope>NUCLEOTIDE SEQUENCE [LARGE SCALE GENOMIC DNA]</scope>
    <source>
        <strain evidence="1 2">JCM 16227</strain>
    </source>
</reference>
<protein>
    <submittedName>
        <fullName evidence="1">Uncharacterized protein</fullName>
    </submittedName>
</protein>
<gene>
    <name evidence="1" type="ORF">GCM10009855_14490</name>
</gene>
<proteinExistence type="predicted"/>
<dbReference type="RefSeq" id="WP_346075660.1">
    <property type="nucleotide sequence ID" value="NZ_BAAARB010000005.1"/>
</dbReference>
<evidence type="ECO:0000313" key="2">
    <source>
        <dbReference type="Proteomes" id="UP001501170"/>
    </source>
</evidence>
<accession>A0ABN3HD11</accession>
<keyword evidence="2" id="KW-1185">Reference proteome</keyword>
<organism evidence="1 2">
    <name type="scientific">Gordonia cholesterolivorans</name>
    <dbReference type="NCBI Taxonomy" id="559625"/>
    <lineage>
        <taxon>Bacteria</taxon>
        <taxon>Bacillati</taxon>
        <taxon>Actinomycetota</taxon>
        <taxon>Actinomycetes</taxon>
        <taxon>Mycobacteriales</taxon>
        <taxon>Gordoniaceae</taxon>
        <taxon>Gordonia</taxon>
    </lineage>
</organism>